<sequence>MAHLWSVLQVCEWLDEAGLGHAKDTFIENEVDGLTLTKMTERMSERMFPKIKDQVQFMAAVDKLKLEDSHDTEVRKETPVTPVSSDVILPPFLKSALSSQDPQLKSPGKNKLKNALIQALFDNLSQKTMYPSHNDYVLTLRSTLIRFPFLREKYGSGYDALLESLKNKFKKERKPLINLEEVSKMKEKYSLLGEMKRIHQIDIDKAILTKMGELAPKLIEKAPKGALKDICLQTLQLCEDEQEKKAQMVNAAIVLLPSVFKENASFLFVNDQEPISPTPTIVVTGSNPLSSTEVAVKMDGCNMILDDGSIDISLALAVFFCLFHVYDVQYPKPLRKTMAFLEAFVFEMKSAVPLTVQKLVSSLH</sequence>
<name>A0ABD1JQT3_9TELE</name>
<dbReference type="PANTHER" id="PTHR47302">
    <property type="entry name" value="STERILE ALPHA MOTIF DOMAIN-CONTAINING PROTEIN 3"/>
    <property type="match status" value="1"/>
</dbReference>
<dbReference type="EMBL" id="JBHFQA010000013">
    <property type="protein sequence ID" value="KAL2089234.1"/>
    <property type="molecule type" value="Genomic_DNA"/>
</dbReference>
<dbReference type="Pfam" id="PF00536">
    <property type="entry name" value="SAM_1"/>
    <property type="match status" value="1"/>
</dbReference>
<proteinExistence type="predicted"/>
<evidence type="ECO:0000313" key="2">
    <source>
        <dbReference type="EMBL" id="KAL2089234.1"/>
    </source>
</evidence>
<dbReference type="AlphaFoldDB" id="A0ABD1JQT3"/>
<dbReference type="Proteomes" id="UP001591681">
    <property type="component" value="Unassembled WGS sequence"/>
</dbReference>
<feature type="domain" description="SAM" evidence="1">
    <location>
        <begin position="5"/>
        <end position="41"/>
    </location>
</feature>
<dbReference type="SMART" id="SM00454">
    <property type="entry name" value="SAM"/>
    <property type="match status" value="1"/>
</dbReference>
<dbReference type="PANTHER" id="PTHR47302:SF1">
    <property type="entry name" value="STERILE ALPHA MOTIF DOMAIN-CONTAINING PROTEIN 3"/>
    <property type="match status" value="1"/>
</dbReference>
<keyword evidence="3" id="KW-1185">Reference proteome</keyword>
<dbReference type="PROSITE" id="PS50105">
    <property type="entry name" value="SAM_DOMAIN"/>
    <property type="match status" value="1"/>
</dbReference>
<dbReference type="Gene3D" id="1.10.150.50">
    <property type="entry name" value="Transcription Factor, Ets-1"/>
    <property type="match status" value="1"/>
</dbReference>
<dbReference type="SUPFAM" id="SSF47769">
    <property type="entry name" value="SAM/Pointed domain"/>
    <property type="match status" value="1"/>
</dbReference>
<dbReference type="InterPro" id="IPR042812">
    <property type="entry name" value="SAMD3"/>
</dbReference>
<evidence type="ECO:0000259" key="1">
    <source>
        <dbReference type="PROSITE" id="PS50105"/>
    </source>
</evidence>
<evidence type="ECO:0000313" key="3">
    <source>
        <dbReference type="Proteomes" id="UP001591681"/>
    </source>
</evidence>
<accession>A0ABD1JQT3</accession>
<comment type="caution">
    <text evidence="2">The sequence shown here is derived from an EMBL/GenBank/DDBJ whole genome shotgun (WGS) entry which is preliminary data.</text>
</comment>
<reference evidence="2 3" key="1">
    <citation type="submission" date="2024-09" db="EMBL/GenBank/DDBJ databases">
        <title>A chromosome-level genome assembly of Gray's grenadier anchovy, Coilia grayii.</title>
        <authorList>
            <person name="Fu Z."/>
        </authorList>
    </citation>
    <scope>NUCLEOTIDE SEQUENCE [LARGE SCALE GENOMIC DNA]</scope>
    <source>
        <strain evidence="2">G4</strain>
        <tissue evidence="2">Muscle</tissue>
    </source>
</reference>
<dbReference type="InterPro" id="IPR001660">
    <property type="entry name" value="SAM"/>
</dbReference>
<protein>
    <recommendedName>
        <fullName evidence="1">SAM domain-containing protein</fullName>
    </recommendedName>
</protein>
<gene>
    <name evidence="2" type="ORF">ACEWY4_016133</name>
</gene>
<dbReference type="InterPro" id="IPR013761">
    <property type="entry name" value="SAM/pointed_sf"/>
</dbReference>
<organism evidence="2 3">
    <name type="scientific">Coilia grayii</name>
    <name type="common">Gray's grenadier anchovy</name>
    <dbReference type="NCBI Taxonomy" id="363190"/>
    <lineage>
        <taxon>Eukaryota</taxon>
        <taxon>Metazoa</taxon>
        <taxon>Chordata</taxon>
        <taxon>Craniata</taxon>
        <taxon>Vertebrata</taxon>
        <taxon>Euteleostomi</taxon>
        <taxon>Actinopterygii</taxon>
        <taxon>Neopterygii</taxon>
        <taxon>Teleostei</taxon>
        <taxon>Clupei</taxon>
        <taxon>Clupeiformes</taxon>
        <taxon>Clupeoidei</taxon>
        <taxon>Engraulidae</taxon>
        <taxon>Coilinae</taxon>
        <taxon>Coilia</taxon>
    </lineage>
</organism>